<evidence type="ECO:0000256" key="1">
    <source>
        <dbReference type="ARBA" id="ARBA00023157"/>
    </source>
</evidence>
<dbReference type="PROSITE" id="PS50240">
    <property type="entry name" value="TRYPSIN_DOM"/>
    <property type="match status" value="1"/>
</dbReference>
<dbReference type="InterPro" id="IPR009003">
    <property type="entry name" value="Peptidase_S1_PA"/>
</dbReference>
<keyword evidence="2" id="KW-0645">Protease</keyword>
<reference evidence="5 6" key="1">
    <citation type="journal article" date="2014" name="Nat. Genet.">
        <title>Genome and transcriptome of the porcine whipworm Trichuris suis.</title>
        <authorList>
            <person name="Jex A.R."/>
            <person name="Nejsum P."/>
            <person name="Schwarz E.M."/>
            <person name="Hu L."/>
            <person name="Young N.D."/>
            <person name="Hall R.S."/>
            <person name="Korhonen P.K."/>
            <person name="Liao S."/>
            <person name="Thamsborg S."/>
            <person name="Xia J."/>
            <person name="Xu P."/>
            <person name="Wang S."/>
            <person name="Scheerlinck J.P."/>
            <person name="Hofmann A."/>
            <person name="Sternberg P.W."/>
            <person name="Wang J."/>
            <person name="Gasser R.B."/>
        </authorList>
    </citation>
    <scope>NUCLEOTIDE SEQUENCE [LARGE SCALE GENOMIC DNA]</scope>
    <source>
        <strain evidence="5">DCEP-RM93M</strain>
    </source>
</reference>
<feature type="domain" description="Peptidase S1" evidence="4">
    <location>
        <begin position="46"/>
        <end position="312"/>
    </location>
</feature>
<dbReference type="PANTHER" id="PTHR24252:SF7">
    <property type="entry name" value="HYALIN"/>
    <property type="match status" value="1"/>
</dbReference>
<sequence length="315" mass="35305">MSFEKKHILLQIICTALLLFRGSEGICGRPTFPPRILKKDQAGNRISNGVEASMYSHPWQALIITKGYDAYRRCGGSLLHWRNKNASSFVLTAAHCMVDDSYYEQPTTWQKFGQFITRIFSWKERIALTDVDDILVVLGLHEIDADSSVVQELSVVKIAVAEYNSTSYDQDIALLKLNKEVVYNDFIQGICLPDENEHLPGPESICLVTGWGRLADGQLATALQQLQVDIIDGEVKSPLFQKMRMICAGHNETDTGARKGDSGGPLACLRNGTFVLYGVVSFAFAEKCSILKERQAFTKVSFYLPWIRETIRKLS</sequence>
<protein>
    <recommendedName>
        <fullName evidence="4">Peptidase S1 domain-containing protein</fullName>
    </recommendedName>
</protein>
<dbReference type="PANTHER" id="PTHR24252">
    <property type="entry name" value="ACROSIN-RELATED"/>
    <property type="match status" value="1"/>
</dbReference>
<dbReference type="AlphaFoldDB" id="A0A085MJZ5"/>
<keyword evidence="1" id="KW-1015">Disulfide bond</keyword>
<evidence type="ECO:0000259" key="4">
    <source>
        <dbReference type="PROSITE" id="PS50240"/>
    </source>
</evidence>
<dbReference type="PRINTS" id="PR00722">
    <property type="entry name" value="CHYMOTRYPSIN"/>
</dbReference>
<dbReference type="SMART" id="SM00020">
    <property type="entry name" value="Tryp_SPc"/>
    <property type="match status" value="1"/>
</dbReference>
<proteinExistence type="predicted"/>
<organism evidence="5 6">
    <name type="scientific">Trichuris suis</name>
    <name type="common">pig whipworm</name>
    <dbReference type="NCBI Taxonomy" id="68888"/>
    <lineage>
        <taxon>Eukaryota</taxon>
        <taxon>Metazoa</taxon>
        <taxon>Ecdysozoa</taxon>
        <taxon>Nematoda</taxon>
        <taxon>Enoplea</taxon>
        <taxon>Dorylaimia</taxon>
        <taxon>Trichinellida</taxon>
        <taxon>Trichuridae</taxon>
        <taxon>Trichuris</taxon>
    </lineage>
</organism>
<dbReference type="CDD" id="cd00190">
    <property type="entry name" value="Tryp_SPc"/>
    <property type="match status" value="1"/>
</dbReference>
<keyword evidence="3" id="KW-0732">Signal</keyword>
<evidence type="ECO:0000256" key="3">
    <source>
        <dbReference type="SAM" id="SignalP"/>
    </source>
</evidence>
<evidence type="ECO:0000313" key="5">
    <source>
        <dbReference type="EMBL" id="KFD57541.1"/>
    </source>
</evidence>
<feature type="chain" id="PRO_5001795369" description="Peptidase S1 domain-containing protein" evidence="3">
    <location>
        <begin position="26"/>
        <end position="315"/>
    </location>
</feature>
<dbReference type="PROSITE" id="PS00134">
    <property type="entry name" value="TRYPSIN_HIS"/>
    <property type="match status" value="1"/>
</dbReference>
<evidence type="ECO:0000313" key="6">
    <source>
        <dbReference type="Proteomes" id="UP000030764"/>
    </source>
</evidence>
<dbReference type="GO" id="GO:0006508">
    <property type="term" value="P:proteolysis"/>
    <property type="evidence" value="ECO:0007669"/>
    <property type="project" value="UniProtKB-KW"/>
</dbReference>
<gene>
    <name evidence="5" type="ORF">M513_01644</name>
</gene>
<keyword evidence="2" id="KW-0378">Hydrolase</keyword>
<name>A0A085MJZ5_9BILA</name>
<dbReference type="InterPro" id="IPR001314">
    <property type="entry name" value="Peptidase_S1A"/>
</dbReference>
<dbReference type="InterPro" id="IPR001254">
    <property type="entry name" value="Trypsin_dom"/>
</dbReference>
<dbReference type="InterPro" id="IPR018114">
    <property type="entry name" value="TRYPSIN_HIS"/>
</dbReference>
<keyword evidence="2" id="KW-0720">Serine protease</keyword>
<keyword evidence="6" id="KW-1185">Reference proteome</keyword>
<dbReference type="GO" id="GO:0004252">
    <property type="term" value="F:serine-type endopeptidase activity"/>
    <property type="evidence" value="ECO:0007669"/>
    <property type="project" value="InterPro"/>
</dbReference>
<dbReference type="EMBL" id="KL363188">
    <property type="protein sequence ID" value="KFD57541.1"/>
    <property type="molecule type" value="Genomic_DNA"/>
</dbReference>
<accession>A0A085MJZ5</accession>
<dbReference type="SUPFAM" id="SSF50494">
    <property type="entry name" value="Trypsin-like serine proteases"/>
    <property type="match status" value="1"/>
</dbReference>
<feature type="signal peptide" evidence="3">
    <location>
        <begin position="1"/>
        <end position="25"/>
    </location>
</feature>
<evidence type="ECO:0000256" key="2">
    <source>
        <dbReference type="RuleBase" id="RU363034"/>
    </source>
</evidence>
<dbReference type="PROSITE" id="PS00135">
    <property type="entry name" value="TRYPSIN_SER"/>
    <property type="match status" value="1"/>
</dbReference>
<dbReference type="Pfam" id="PF00089">
    <property type="entry name" value="Trypsin"/>
    <property type="match status" value="2"/>
</dbReference>
<dbReference type="Proteomes" id="UP000030764">
    <property type="component" value="Unassembled WGS sequence"/>
</dbReference>
<dbReference type="Gene3D" id="2.40.10.10">
    <property type="entry name" value="Trypsin-like serine proteases"/>
    <property type="match status" value="1"/>
</dbReference>
<dbReference type="InterPro" id="IPR043504">
    <property type="entry name" value="Peptidase_S1_PA_chymotrypsin"/>
</dbReference>
<dbReference type="InterPro" id="IPR033116">
    <property type="entry name" value="TRYPSIN_SER"/>
</dbReference>